<evidence type="ECO:0000256" key="1">
    <source>
        <dbReference type="ARBA" id="ARBA00004123"/>
    </source>
</evidence>
<dbReference type="PANTHER" id="PTHR14738:SF29">
    <property type="entry name" value="ZINC FINGER CCCH DOMAIN-CONTAINING PROTEIN 14"/>
    <property type="match status" value="1"/>
</dbReference>
<dbReference type="SMART" id="SM00356">
    <property type="entry name" value="ZnF_C3H1"/>
    <property type="match status" value="3"/>
</dbReference>
<feature type="compositionally biased region" description="Basic residues" evidence="10">
    <location>
        <begin position="102"/>
        <end position="111"/>
    </location>
</feature>
<protein>
    <recommendedName>
        <fullName evidence="3">Zinc finger CCCH domain-containing protein 14</fullName>
    </recommendedName>
</protein>
<accession>A0A9J6CFU2</accession>
<evidence type="ECO:0000256" key="9">
    <source>
        <dbReference type="PROSITE-ProRule" id="PRU00723"/>
    </source>
</evidence>
<dbReference type="AlphaFoldDB" id="A0A9J6CFU2"/>
<evidence type="ECO:0000256" key="8">
    <source>
        <dbReference type="ARBA" id="ARBA00023242"/>
    </source>
</evidence>
<keyword evidence="5" id="KW-0677">Repeat</keyword>
<dbReference type="Pfam" id="PF14608">
    <property type="entry name" value="zf-CCCH_2"/>
    <property type="match status" value="4"/>
</dbReference>
<feature type="domain" description="C3H1-type" evidence="11">
    <location>
        <begin position="675"/>
        <end position="695"/>
    </location>
</feature>
<evidence type="ECO:0000313" key="12">
    <source>
        <dbReference type="EMBL" id="KAG5680805.1"/>
    </source>
</evidence>
<evidence type="ECO:0000313" key="13">
    <source>
        <dbReference type="Proteomes" id="UP001107558"/>
    </source>
</evidence>
<evidence type="ECO:0000256" key="6">
    <source>
        <dbReference type="ARBA" id="ARBA00022771"/>
    </source>
</evidence>
<gene>
    <name evidence="12" type="ORF">PVAND_010290</name>
</gene>
<feature type="compositionally biased region" description="Basic and acidic residues" evidence="10">
    <location>
        <begin position="547"/>
        <end position="579"/>
    </location>
</feature>
<evidence type="ECO:0000256" key="2">
    <source>
        <dbReference type="ARBA" id="ARBA00008423"/>
    </source>
</evidence>
<evidence type="ECO:0000256" key="7">
    <source>
        <dbReference type="ARBA" id="ARBA00022833"/>
    </source>
</evidence>
<dbReference type="PROSITE" id="PS50103">
    <property type="entry name" value="ZF_C3H1"/>
    <property type="match status" value="1"/>
</dbReference>
<feature type="compositionally biased region" description="Polar residues" evidence="10">
    <location>
        <begin position="178"/>
        <end position="189"/>
    </location>
</feature>
<feature type="zinc finger region" description="C3H1-type" evidence="9">
    <location>
        <begin position="675"/>
        <end position="695"/>
    </location>
</feature>
<evidence type="ECO:0000256" key="5">
    <source>
        <dbReference type="ARBA" id="ARBA00022737"/>
    </source>
</evidence>
<dbReference type="GO" id="GO:0043488">
    <property type="term" value="P:regulation of mRNA stability"/>
    <property type="evidence" value="ECO:0007669"/>
    <property type="project" value="InterPro"/>
</dbReference>
<proteinExistence type="inferred from homology"/>
<reference evidence="12" key="1">
    <citation type="submission" date="2021-03" db="EMBL/GenBank/DDBJ databases">
        <title>Chromosome level genome of the anhydrobiotic midge Polypedilum vanderplanki.</title>
        <authorList>
            <person name="Yoshida Y."/>
            <person name="Kikawada T."/>
            <person name="Gusev O."/>
        </authorList>
    </citation>
    <scope>NUCLEOTIDE SEQUENCE</scope>
    <source>
        <strain evidence="12">NIAS01</strain>
        <tissue evidence="12">Whole body or cell culture</tissue>
    </source>
</reference>
<dbReference type="InterPro" id="IPR040366">
    <property type="entry name" value="Nab2/ZC3H14"/>
</dbReference>
<organism evidence="12 13">
    <name type="scientific">Polypedilum vanderplanki</name>
    <name type="common">Sleeping chironomid midge</name>
    <dbReference type="NCBI Taxonomy" id="319348"/>
    <lineage>
        <taxon>Eukaryota</taxon>
        <taxon>Metazoa</taxon>
        <taxon>Ecdysozoa</taxon>
        <taxon>Arthropoda</taxon>
        <taxon>Hexapoda</taxon>
        <taxon>Insecta</taxon>
        <taxon>Pterygota</taxon>
        <taxon>Neoptera</taxon>
        <taxon>Endopterygota</taxon>
        <taxon>Diptera</taxon>
        <taxon>Nematocera</taxon>
        <taxon>Chironomoidea</taxon>
        <taxon>Chironomidae</taxon>
        <taxon>Chironominae</taxon>
        <taxon>Polypedilum</taxon>
        <taxon>Polypedilum</taxon>
    </lineage>
</organism>
<dbReference type="PANTHER" id="PTHR14738">
    <property type="entry name" value="ZINC FINGER CCCH DOMAIN-CONTAINING PROTEIN 14"/>
    <property type="match status" value="1"/>
</dbReference>
<comment type="subcellular location">
    <subcellularLocation>
        <location evidence="1">Nucleus</location>
    </subcellularLocation>
</comment>
<feature type="region of interest" description="Disordered" evidence="10">
    <location>
        <begin position="210"/>
        <end position="401"/>
    </location>
</feature>
<feature type="compositionally biased region" description="Basic and acidic residues" evidence="10">
    <location>
        <begin position="292"/>
        <end position="318"/>
    </location>
</feature>
<feature type="compositionally biased region" description="Basic and acidic residues" evidence="10">
    <location>
        <begin position="329"/>
        <end position="338"/>
    </location>
</feature>
<evidence type="ECO:0000256" key="4">
    <source>
        <dbReference type="ARBA" id="ARBA00022723"/>
    </source>
</evidence>
<dbReference type="GO" id="GO:0008270">
    <property type="term" value="F:zinc ion binding"/>
    <property type="evidence" value="ECO:0007669"/>
    <property type="project" value="UniProtKB-KW"/>
</dbReference>
<dbReference type="GO" id="GO:0008143">
    <property type="term" value="F:poly(A) binding"/>
    <property type="evidence" value="ECO:0007669"/>
    <property type="project" value="InterPro"/>
</dbReference>
<dbReference type="Gene3D" id="1.20.1390.10">
    <property type="entry name" value="PWI domain"/>
    <property type="match status" value="1"/>
</dbReference>
<keyword evidence="4 9" id="KW-0479">Metal-binding</keyword>
<name>A0A9J6CFU2_POLVA</name>
<comment type="similarity">
    <text evidence="2">Belongs to the ZC3H14 family.</text>
</comment>
<sequence length="794" mass="91026">MDSLGEVGKKMRSAIKAKLVELGNASQTGYIDDELPDYVMIMVANKRSKQQMLTDLNLFLGSNTESFVNWLHQVLQKLQEVTLPSSLASKAKKKSNDSSSKKDKKKDKKKIGKEPSITDVIAVELMEKAKKTIDPKVKSEDEYDSNRTPSPSINPPEAPKITSSSSKDKNNDDEFNIPTITEITSANNRSLHKKELMQLEEIQNRIYEQKKKLKSMADDEDDPMISDKEKNDNSEDHRNKIKSQDTQNNKISIKSRLGTKPVDNPKPSTIISLSAIRKTENELFAPTASFRKLIEKQKEENERRDDRRLVRNRTDPYNRHRRDKRSRSRSLDRYNRNRDKGRRRSRSRSRSPLRRSQERKSRPSIRQRIGSRAYSPKQHHRSKSKSPDNFKVKQRPALSSAITANAGKNLLLRAMAEAKRSTSSSTDLRKRNREQIVVQVRNEKRNMTADEEYVPESISGHSESEAEYHPSFKKEPLESMEDDDVIVYNDGSVDIDDLDDNNETTNRSPKFFVTFNKDASEKYDQNSQSSHSPTPPPVIKDRRKSIKERIGVKSNDKYNNHEINSKFEDSRKRKIHEENQDKEEEEESESQRAYNKHDKKSPAKNNNGKSDLNGEEHKRIRLETTRSFDHVPSLLSSVAVPVAESIKPVIKSKERCKFYPACSNANCLFYHPTLPCKLFPNCKFGDSCAYVHPKCKFDVTCNRIDCNFTHTPIAAASNPIIASSVVPAQNYKSITITPNSTVCKFFPNCTNTNCIYQHPKICKFGKSCANKFDCNFYHFELSGKSKFKWISPLS</sequence>
<evidence type="ECO:0000259" key="11">
    <source>
        <dbReference type="PROSITE" id="PS50103"/>
    </source>
</evidence>
<feature type="compositionally biased region" description="Basic residues" evidence="10">
    <location>
        <begin position="319"/>
        <end position="328"/>
    </location>
</feature>
<feature type="compositionally biased region" description="Acidic residues" evidence="10">
    <location>
        <begin position="493"/>
        <end position="502"/>
    </location>
</feature>
<feature type="region of interest" description="Disordered" evidence="10">
    <location>
        <begin position="87"/>
        <end position="113"/>
    </location>
</feature>
<dbReference type="GO" id="GO:0005737">
    <property type="term" value="C:cytoplasm"/>
    <property type="evidence" value="ECO:0007669"/>
    <property type="project" value="TreeGrafter"/>
</dbReference>
<feature type="region of interest" description="Disordered" evidence="10">
    <location>
        <begin position="450"/>
        <end position="616"/>
    </location>
</feature>
<dbReference type="Gene3D" id="4.10.1000.30">
    <property type="match status" value="2"/>
</dbReference>
<feature type="region of interest" description="Disordered" evidence="10">
    <location>
        <begin position="132"/>
        <end position="191"/>
    </location>
</feature>
<keyword evidence="6 9" id="KW-0863">Zinc-finger</keyword>
<feature type="compositionally biased region" description="Basic and acidic residues" evidence="10">
    <location>
        <begin position="225"/>
        <end position="238"/>
    </location>
</feature>
<feature type="compositionally biased region" description="Basic and acidic residues" evidence="10">
    <location>
        <begin position="462"/>
        <end position="477"/>
    </location>
</feature>
<feature type="compositionally biased region" description="Basic residues" evidence="10">
    <location>
        <begin position="339"/>
        <end position="353"/>
    </location>
</feature>
<dbReference type="EMBL" id="JADBJN010000001">
    <property type="protein sequence ID" value="KAG5680805.1"/>
    <property type="molecule type" value="Genomic_DNA"/>
</dbReference>
<dbReference type="GO" id="GO:0005634">
    <property type="term" value="C:nucleus"/>
    <property type="evidence" value="ECO:0007669"/>
    <property type="project" value="UniProtKB-SubCell"/>
</dbReference>
<dbReference type="OrthoDB" id="5589010at2759"/>
<dbReference type="Proteomes" id="UP001107558">
    <property type="component" value="Chromosome 1"/>
</dbReference>
<keyword evidence="13" id="KW-1185">Reference proteome</keyword>
<evidence type="ECO:0000256" key="3">
    <source>
        <dbReference type="ARBA" id="ARBA00015071"/>
    </source>
</evidence>
<keyword evidence="8" id="KW-0539">Nucleus</keyword>
<evidence type="ECO:0000256" key="10">
    <source>
        <dbReference type="SAM" id="MobiDB-lite"/>
    </source>
</evidence>
<keyword evidence="7 9" id="KW-0862">Zinc</keyword>
<comment type="caution">
    <text evidence="12">The sequence shown here is derived from an EMBL/GenBank/DDBJ whole genome shotgun (WGS) entry which is preliminary data.</text>
</comment>
<dbReference type="InterPro" id="IPR000571">
    <property type="entry name" value="Znf_CCCH"/>
</dbReference>